<dbReference type="Proteomes" id="UP000053257">
    <property type="component" value="Unassembled WGS sequence"/>
</dbReference>
<dbReference type="InterPro" id="IPR050251">
    <property type="entry name" value="HpcH-HpaI_aldolase"/>
</dbReference>
<reference evidence="5 6" key="1">
    <citation type="journal article" date="2014" name="PLoS Genet.">
        <title>Analysis of the Phlebiopsis gigantea genome, transcriptome and secretome provides insight into its pioneer colonization strategies of wood.</title>
        <authorList>
            <person name="Hori C."/>
            <person name="Ishida T."/>
            <person name="Igarashi K."/>
            <person name="Samejima M."/>
            <person name="Suzuki H."/>
            <person name="Master E."/>
            <person name="Ferreira P."/>
            <person name="Ruiz-Duenas F.J."/>
            <person name="Held B."/>
            <person name="Canessa P."/>
            <person name="Larrondo L.F."/>
            <person name="Schmoll M."/>
            <person name="Druzhinina I.S."/>
            <person name="Kubicek C.P."/>
            <person name="Gaskell J.A."/>
            <person name="Kersten P."/>
            <person name="St John F."/>
            <person name="Glasner J."/>
            <person name="Sabat G."/>
            <person name="Splinter BonDurant S."/>
            <person name="Syed K."/>
            <person name="Yadav J."/>
            <person name="Mgbeahuruike A.C."/>
            <person name="Kovalchuk A."/>
            <person name="Asiegbu F.O."/>
            <person name="Lackner G."/>
            <person name="Hoffmeister D."/>
            <person name="Rencoret J."/>
            <person name="Gutierrez A."/>
            <person name="Sun H."/>
            <person name="Lindquist E."/>
            <person name="Barry K."/>
            <person name="Riley R."/>
            <person name="Grigoriev I.V."/>
            <person name="Henrissat B."/>
            <person name="Kues U."/>
            <person name="Berka R.M."/>
            <person name="Martinez A.T."/>
            <person name="Covert S.F."/>
            <person name="Blanchette R.A."/>
            <person name="Cullen D."/>
        </authorList>
    </citation>
    <scope>NUCLEOTIDE SEQUENCE [LARGE SCALE GENOMIC DNA]</scope>
    <source>
        <strain evidence="5 6">11061_1 CR5-6</strain>
    </source>
</reference>
<proteinExistence type="inferred from homology"/>
<organism evidence="5 6">
    <name type="scientific">Phlebiopsis gigantea (strain 11061_1 CR5-6)</name>
    <name type="common">White-rot fungus</name>
    <name type="synonym">Peniophora gigantea</name>
    <dbReference type="NCBI Taxonomy" id="745531"/>
    <lineage>
        <taxon>Eukaryota</taxon>
        <taxon>Fungi</taxon>
        <taxon>Dikarya</taxon>
        <taxon>Basidiomycota</taxon>
        <taxon>Agaricomycotina</taxon>
        <taxon>Agaricomycetes</taxon>
        <taxon>Polyporales</taxon>
        <taxon>Phanerochaetaceae</taxon>
        <taxon>Phlebiopsis</taxon>
    </lineage>
</organism>
<protein>
    <recommendedName>
        <fullName evidence="4">HpcH/HpaI aldolase/citrate lyase domain-containing protein</fullName>
    </recommendedName>
</protein>
<evidence type="ECO:0000256" key="2">
    <source>
        <dbReference type="ARBA" id="ARBA00022723"/>
    </source>
</evidence>
<dbReference type="PANTHER" id="PTHR30502">
    <property type="entry name" value="2-KETO-3-DEOXY-L-RHAMNONATE ALDOLASE"/>
    <property type="match status" value="1"/>
</dbReference>
<dbReference type="AlphaFoldDB" id="A0A0C3NWJ2"/>
<dbReference type="EMBL" id="KN840462">
    <property type="protein sequence ID" value="KIP09779.1"/>
    <property type="molecule type" value="Genomic_DNA"/>
</dbReference>
<keyword evidence="3" id="KW-0456">Lyase</keyword>
<dbReference type="GO" id="GO:0046872">
    <property type="term" value="F:metal ion binding"/>
    <property type="evidence" value="ECO:0007669"/>
    <property type="project" value="UniProtKB-KW"/>
</dbReference>
<accession>A0A0C3NWJ2</accession>
<sequence length="279" mass="29056">MASHPLLQAFQASKPAFGAWITLPGPFAARNLASASSDLSWVTIDCEHGLTPLQPGAAETIAAVSGLGPNAPSVLVRIPATGPAAEASASWQIKYALDAGARGVIVPMVSTMEQVRSVVSAARFPPAGIRGFGSPFTQASWGMSANDYLKLANEGVVVMTQVETREAYDNIEAICAVEGLDGVFIGPYDLSLSLGYPPPNPDPHPKVEEAIQRILKAAHNGGKKCAFYCISGEQAAKRAKEGFDMINVTSDVGAMTDAVKSHLAAATGGLNIGGREFGY</sequence>
<dbReference type="GO" id="GO:0005737">
    <property type="term" value="C:cytoplasm"/>
    <property type="evidence" value="ECO:0007669"/>
    <property type="project" value="TreeGrafter"/>
</dbReference>
<dbReference type="InterPro" id="IPR005000">
    <property type="entry name" value="Aldolase/citrate-lyase_domain"/>
</dbReference>
<dbReference type="Gene3D" id="3.20.20.60">
    <property type="entry name" value="Phosphoenolpyruvate-binding domains"/>
    <property type="match status" value="1"/>
</dbReference>
<dbReference type="Pfam" id="PF03328">
    <property type="entry name" value="HpcH_HpaI"/>
    <property type="match status" value="1"/>
</dbReference>
<keyword evidence="2" id="KW-0479">Metal-binding</keyword>
<dbReference type="OrthoDB" id="1621678at2759"/>
<dbReference type="InterPro" id="IPR015813">
    <property type="entry name" value="Pyrv/PenolPyrv_kinase-like_dom"/>
</dbReference>
<evidence type="ECO:0000313" key="5">
    <source>
        <dbReference type="EMBL" id="KIP09779.1"/>
    </source>
</evidence>
<keyword evidence="6" id="KW-1185">Reference proteome</keyword>
<dbReference type="PANTHER" id="PTHR30502:SF0">
    <property type="entry name" value="PHOSPHOENOLPYRUVATE CARBOXYLASE FAMILY PROTEIN"/>
    <property type="match status" value="1"/>
</dbReference>
<evidence type="ECO:0000256" key="1">
    <source>
        <dbReference type="ARBA" id="ARBA00005568"/>
    </source>
</evidence>
<dbReference type="STRING" id="745531.A0A0C3NWJ2"/>
<feature type="domain" description="HpcH/HpaI aldolase/citrate lyase" evidence="4">
    <location>
        <begin position="20"/>
        <end position="256"/>
    </location>
</feature>
<name>A0A0C3NWJ2_PHLG1</name>
<evidence type="ECO:0000313" key="6">
    <source>
        <dbReference type="Proteomes" id="UP000053257"/>
    </source>
</evidence>
<dbReference type="HOGENOM" id="CLU_059964_3_0_1"/>
<evidence type="ECO:0000259" key="4">
    <source>
        <dbReference type="Pfam" id="PF03328"/>
    </source>
</evidence>
<dbReference type="InterPro" id="IPR040442">
    <property type="entry name" value="Pyrv_kinase-like_dom_sf"/>
</dbReference>
<dbReference type="SUPFAM" id="SSF51621">
    <property type="entry name" value="Phosphoenolpyruvate/pyruvate domain"/>
    <property type="match status" value="1"/>
</dbReference>
<gene>
    <name evidence="5" type="ORF">PHLGIDRAFT_86196</name>
</gene>
<evidence type="ECO:0000256" key="3">
    <source>
        <dbReference type="ARBA" id="ARBA00023239"/>
    </source>
</evidence>
<dbReference type="GO" id="GO:0016832">
    <property type="term" value="F:aldehyde-lyase activity"/>
    <property type="evidence" value="ECO:0007669"/>
    <property type="project" value="TreeGrafter"/>
</dbReference>
<comment type="similarity">
    <text evidence="1">Belongs to the HpcH/HpaI aldolase family.</text>
</comment>